<evidence type="ECO:0000259" key="6">
    <source>
        <dbReference type="SMART" id="SM00082"/>
    </source>
</evidence>
<keyword evidence="4" id="KW-0472">Membrane</keyword>
<keyword evidence="3" id="KW-0677">Repeat</keyword>
<dbReference type="InterPro" id="IPR032675">
    <property type="entry name" value="LRR_dom_sf"/>
</dbReference>
<dbReference type="SMART" id="SM00082">
    <property type="entry name" value="LRRCT"/>
    <property type="match status" value="1"/>
</dbReference>
<feature type="domain" description="LRRCT" evidence="6">
    <location>
        <begin position="365"/>
        <end position="420"/>
    </location>
</feature>
<dbReference type="GeneID" id="105363617"/>
<feature type="chain" id="PRO_5042573338" evidence="5">
    <location>
        <begin position="20"/>
        <end position="486"/>
    </location>
</feature>
<dbReference type="Pfam" id="PF13306">
    <property type="entry name" value="LRR_5"/>
    <property type="match status" value="1"/>
</dbReference>
<name>A0AAJ7DX55_9HYME</name>
<dbReference type="GO" id="GO:0005615">
    <property type="term" value="C:extracellular space"/>
    <property type="evidence" value="ECO:0007669"/>
    <property type="project" value="TreeGrafter"/>
</dbReference>
<dbReference type="PROSITE" id="PS51450">
    <property type="entry name" value="LRR"/>
    <property type="match status" value="1"/>
</dbReference>
<keyword evidence="1" id="KW-0433">Leucine-rich repeat</keyword>
<dbReference type="PANTHER" id="PTHR45712:SF22">
    <property type="entry name" value="INSULIN-LIKE GROWTH FACTOR-BINDING PROTEIN COMPLEX ACID LABILE SUBUNIT"/>
    <property type="match status" value="1"/>
</dbReference>
<dbReference type="Pfam" id="PF13855">
    <property type="entry name" value="LRR_8"/>
    <property type="match status" value="1"/>
</dbReference>
<organism evidence="7 8">
    <name type="scientific">Ceratosolen solmsi marchali</name>
    <dbReference type="NCBI Taxonomy" id="326594"/>
    <lineage>
        <taxon>Eukaryota</taxon>
        <taxon>Metazoa</taxon>
        <taxon>Ecdysozoa</taxon>
        <taxon>Arthropoda</taxon>
        <taxon>Hexapoda</taxon>
        <taxon>Insecta</taxon>
        <taxon>Pterygota</taxon>
        <taxon>Neoptera</taxon>
        <taxon>Endopterygota</taxon>
        <taxon>Hymenoptera</taxon>
        <taxon>Apocrita</taxon>
        <taxon>Proctotrupomorpha</taxon>
        <taxon>Chalcidoidea</taxon>
        <taxon>Agaonidae</taxon>
        <taxon>Agaoninae</taxon>
        <taxon>Ceratosolen</taxon>
    </lineage>
</organism>
<feature type="signal peptide" evidence="5">
    <location>
        <begin position="1"/>
        <end position="19"/>
    </location>
</feature>
<sequence>MTPRQLPLIIACVLIPALGLDTTTISISKTSGPVNVVSKVCDVCECTADKIDCSNRNLDNNLNDHEWPKQPIKVITFENNRITHINSFPNLTVNKLIFYNNKIKTIDNKAFKMLSNLTELDLSENLLTHENFMPGALEGQFLPEAYEPLDKLKLLNLSGNKFNTLNHDLFEHVQYLKTLILSDNPFVELDKSSILAISSIPYLEKLDLSHCQLKKLDKVSFQSLRFLKKLDLSWNEFSNLPDALQESKSVEILILDGNPIEFLNDNNGFPPLLNVRMLSMCKMPKLLLIGKGALSSLEGLETLKIENCTLLSEINDDALAKEGKGGGATWPPLKVLNISNNALHYLSATLVARWDKLQELHIMSNNWNCDCDNQYLIGTLLSNHGKRLMGEEIGKLRCSGPPELAGRSLASLGSRKLRCLDAYGARPERDAAILLGILVGLLLALPLLLLIFVLWRRGFIFCGPQGPATFSRAFYKRTSPYDNEDT</sequence>
<dbReference type="Proteomes" id="UP000695007">
    <property type="component" value="Unplaced"/>
</dbReference>
<dbReference type="RefSeq" id="XP_011499664.1">
    <property type="nucleotide sequence ID" value="XM_011501362.1"/>
</dbReference>
<evidence type="ECO:0000256" key="4">
    <source>
        <dbReference type="SAM" id="Phobius"/>
    </source>
</evidence>
<keyword evidence="2 5" id="KW-0732">Signal</keyword>
<dbReference type="InterPro" id="IPR000483">
    <property type="entry name" value="Cys-rich_flank_reg_C"/>
</dbReference>
<evidence type="ECO:0000256" key="1">
    <source>
        <dbReference type="ARBA" id="ARBA00022614"/>
    </source>
</evidence>
<dbReference type="SMART" id="SM00369">
    <property type="entry name" value="LRR_TYP"/>
    <property type="match status" value="5"/>
</dbReference>
<dbReference type="InterPro" id="IPR050333">
    <property type="entry name" value="SLRP"/>
</dbReference>
<dbReference type="AlphaFoldDB" id="A0AAJ7DX55"/>
<evidence type="ECO:0000256" key="3">
    <source>
        <dbReference type="ARBA" id="ARBA00022737"/>
    </source>
</evidence>
<accession>A0AAJ7DX55</accession>
<reference evidence="8" key="1">
    <citation type="submission" date="2025-08" db="UniProtKB">
        <authorList>
            <consortium name="RefSeq"/>
        </authorList>
    </citation>
    <scope>IDENTIFICATION</scope>
</reference>
<dbReference type="KEGG" id="csol:105363617"/>
<proteinExistence type="predicted"/>
<dbReference type="SUPFAM" id="SSF52058">
    <property type="entry name" value="L domain-like"/>
    <property type="match status" value="1"/>
</dbReference>
<dbReference type="InterPro" id="IPR026906">
    <property type="entry name" value="LRR_5"/>
</dbReference>
<keyword evidence="4" id="KW-1133">Transmembrane helix</keyword>
<evidence type="ECO:0000256" key="2">
    <source>
        <dbReference type="ARBA" id="ARBA00022729"/>
    </source>
</evidence>
<feature type="transmembrane region" description="Helical" evidence="4">
    <location>
        <begin position="431"/>
        <end position="455"/>
    </location>
</feature>
<dbReference type="InterPro" id="IPR001611">
    <property type="entry name" value="Leu-rich_rpt"/>
</dbReference>
<keyword evidence="7" id="KW-1185">Reference proteome</keyword>
<dbReference type="InterPro" id="IPR003591">
    <property type="entry name" value="Leu-rich_rpt_typical-subtyp"/>
</dbReference>
<protein>
    <submittedName>
        <fullName evidence="8">TLR4 interactor with leucine rich repeats-like</fullName>
    </submittedName>
</protein>
<evidence type="ECO:0000313" key="8">
    <source>
        <dbReference type="RefSeq" id="XP_011499664.1"/>
    </source>
</evidence>
<dbReference type="PANTHER" id="PTHR45712">
    <property type="entry name" value="AGAP008170-PA"/>
    <property type="match status" value="1"/>
</dbReference>
<evidence type="ECO:0000256" key="5">
    <source>
        <dbReference type="SAM" id="SignalP"/>
    </source>
</evidence>
<dbReference type="GO" id="GO:0071944">
    <property type="term" value="C:cell periphery"/>
    <property type="evidence" value="ECO:0007669"/>
    <property type="project" value="UniProtKB-ARBA"/>
</dbReference>
<keyword evidence="4" id="KW-0812">Transmembrane</keyword>
<dbReference type="Gene3D" id="3.80.10.10">
    <property type="entry name" value="Ribonuclease Inhibitor"/>
    <property type="match status" value="3"/>
</dbReference>
<evidence type="ECO:0000313" key="7">
    <source>
        <dbReference type="Proteomes" id="UP000695007"/>
    </source>
</evidence>
<gene>
    <name evidence="8" type="primary">LOC105363617</name>
</gene>